<feature type="compositionally biased region" description="Polar residues" evidence="1">
    <location>
        <begin position="26"/>
        <end position="35"/>
    </location>
</feature>
<name>A0A1Z3NCJ2_BDEBC</name>
<feature type="region of interest" description="Disordered" evidence="1">
    <location>
        <begin position="26"/>
        <end position="66"/>
    </location>
</feature>
<dbReference type="Proteomes" id="UP000197003">
    <property type="component" value="Chromosome"/>
</dbReference>
<reference evidence="3 4" key="1">
    <citation type="submission" date="2017-04" db="EMBL/GenBank/DDBJ databases">
        <title>Whole genome sequence of Bdellovibrio bacteriovorus strain SSB218315.</title>
        <authorList>
            <person name="Oyedara O."/>
            <person name="Rodriguez-Perez M.A."/>
        </authorList>
    </citation>
    <scope>NUCLEOTIDE SEQUENCE [LARGE SCALE GENOMIC DNA]</scope>
    <source>
        <strain evidence="3 4">SSB218315</strain>
    </source>
</reference>
<evidence type="ECO:0000313" key="4">
    <source>
        <dbReference type="Proteomes" id="UP000197003"/>
    </source>
</evidence>
<proteinExistence type="predicted"/>
<feature type="chain" id="PRO_5012825667" evidence="2">
    <location>
        <begin position="20"/>
        <end position="66"/>
    </location>
</feature>
<dbReference type="RefSeq" id="WP_088566559.1">
    <property type="nucleotide sequence ID" value="NZ_CP020946.1"/>
</dbReference>
<evidence type="ECO:0000313" key="3">
    <source>
        <dbReference type="EMBL" id="ASD65157.1"/>
    </source>
</evidence>
<evidence type="ECO:0000256" key="1">
    <source>
        <dbReference type="SAM" id="MobiDB-lite"/>
    </source>
</evidence>
<feature type="signal peptide" evidence="2">
    <location>
        <begin position="1"/>
        <end position="19"/>
    </location>
</feature>
<gene>
    <name evidence="3" type="ORF">B9G79_17065</name>
</gene>
<evidence type="ECO:0000256" key="2">
    <source>
        <dbReference type="SAM" id="SignalP"/>
    </source>
</evidence>
<organism evidence="3 4">
    <name type="scientific">Bdellovibrio bacteriovorus</name>
    <dbReference type="NCBI Taxonomy" id="959"/>
    <lineage>
        <taxon>Bacteria</taxon>
        <taxon>Pseudomonadati</taxon>
        <taxon>Bdellovibrionota</taxon>
        <taxon>Bdellovibrionia</taxon>
        <taxon>Bdellovibrionales</taxon>
        <taxon>Pseudobdellovibrionaceae</taxon>
        <taxon>Bdellovibrio</taxon>
    </lineage>
</organism>
<dbReference type="EMBL" id="CP020946">
    <property type="protein sequence ID" value="ASD65157.1"/>
    <property type="molecule type" value="Genomic_DNA"/>
</dbReference>
<sequence>MRFAVIAMSMILSGSFAFAEGVPAASSTNEHQGIQKTVAKVEKKGKKHGKEKDKKTEDQAEGAVTK</sequence>
<protein>
    <submittedName>
        <fullName evidence="3">Uncharacterized protein</fullName>
    </submittedName>
</protein>
<dbReference type="AlphaFoldDB" id="A0A1Z3NCJ2"/>
<keyword evidence="2" id="KW-0732">Signal</keyword>
<accession>A0A1Z3NCJ2</accession>